<dbReference type="GO" id="GO:0005351">
    <property type="term" value="F:carbohydrate:proton symporter activity"/>
    <property type="evidence" value="ECO:0007669"/>
    <property type="project" value="TreeGrafter"/>
</dbReference>
<dbReference type="InterPro" id="IPR003663">
    <property type="entry name" value="Sugar/inositol_transpt"/>
</dbReference>
<evidence type="ECO:0000256" key="8">
    <source>
        <dbReference type="SAM" id="Phobius"/>
    </source>
</evidence>
<feature type="transmembrane region" description="Helical" evidence="8">
    <location>
        <begin position="470"/>
        <end position="487"/>
    </location>
</feature>
<feature type="transmembrane region" description="Helical" evidence="8">
    <location>
        <begin position="428"/>
        <end position="450"/>
    </location>
</feature>
<dbReference type="InterPro" id="IPR005829">
    <property type="entry name" value="Sugar_transporter_CS"/>
</dbReference>
<feature type="transmembrane region" description="Helical" evidence="8">
    <location>
        <begin position="245"/>
        <end position="265"/>
    </location>
</feature>
<dbReference type="Pfam" id="PF00083">
    <property type="entry name" value="Sugar_tr"/>
    <property type="match status" value="1"/>
</dbReference>
<feature type="transmembrane region" description="Helical" evidence="8">
    <location>
        <begin position="151"/>
        <end position="168"/>
    </location>
</feature>
<dbReference type="EMBL" id="CAJVPD010000253">
    <property type="protein sequence ID" value="CAG8400482.1"/>
    <property type="molecule type" value="Genomic_DNA"/>
</dbReference>
<dbReference type="Gene3D" id="1.20.1250.20">
    <property type="entry name" value="MFS general substrate transporter like domains"/>
    <property type="match status" value="1"/>
</dbReference>
<feature type="transmembrane region" description="Helical" evidence="8">
    <location>
        <begin position="395"/>
        <end position="416"/>
    </location>
</feature>
<evidence type="ECO:0000256" key="3">
    <source>
        <dbReference type="ARBA" id="ARBA00022448"/>
    </source>
</evidence>
<feature type="transmembrane region" description="Helical" evidence="8">
    <location>
        <begin position="68"/>
        <end position="88"/>
    </location>
</feature>
<gene>
    <name evidence="10" type="ORF">PSALAMII_LOCUS7631</name>
</gene>
<dbReference type="AlphaFoldDB" id="A0A9W4JHU9"/>
<evidence type="ECO:0000313" key="10">
    <source>
        <dbReference type="EMBL" id="CAG8400482.1"/>
    </source>
</evidence>
<feature type="transmembrane region" description="Helical" evidence="8">
    <location>
        <begin position="367"/>
        <end position="388"/>
    </location>
</feature>
<dbReference type="InterPro" id="IPR050360">
    <property type="entry name" value="MFS_Sugar_Transporters"/>
</dbReference>
<feature type="transmembrane region" description="Helical" evidence="8">
    <location>
        <begin position="174"/>
        <end position="197"/>
    </location>
</feature>
<feature type="transmembrane region" description="Helical" evidence="8">
    <location>
        <begin position="333"/>
        <end position="355"/>
    </location>
</feature>
<dbReference type="PROSITE" id="PS50850">
    <property type="entry name" value="MFS"/>
    <property type="match status" value="1"/>
</dbReference>
<dbReference type="NCBIfam" id="TIGR00879">
    <property type="entry name" value="SP"/>
    <property type="match status" value="1"/>
</dbReference>
<evidence type="ECO:0000256" key="4">
    <source>
        <dbReference type="ARBA" id="ARBA00022692"/>
    </source>
</evidence>
<comment type="caution">
    <text evidence="10">The sequence shown here is derived from an EMBL/GenBank/DDBJ whole genome shotgun (WGS) entry which is preliminary data.</text>
</comment>
<evidence type="ECO:0000256" key="2">
    <source>
        <dbReference type="ARBA" id="ARBA00010992"/>
    </source>
</evidence>
<evidence type="ECO:0000256" key="5">
    <source>
        <dbReference type="ARBA" id="ARBA00022989"/>
    </source>
</evidence>
<dbReference type="PANTHER" id="PTHR48022">
    <property type="entry name" value="PLASTIDIC GLUCOSE TRANSPORTER 4"/>
    <property type="match status" value="1"/>
</dbReference>
<dbReference type="PROSITE" id="PS00217">
    <property type="entry name" value="SUGAR_TRANSPORT_2"/>
    <property type="match status" value="1"/>
</dbReference>
<comment type="similarity">
    <text evidence="2 7">Belongs to the major facilitator superfamily. Sugar transporter (TC 2.A.1.1) family.</text>
</comment>
<comment type="subcellular location">
    <subcellularLocation>
        <location evidence="1">Membrane</location>
        <topology evidence="1">Multi-pass membrane protein</topology>
    </subcellularLocation>
</comment>
<dbReference type="InterPro" id="IPR020846">
    <property type="entry name" value="MFS_dom"/>
</dbReference>
<dbReference type="SUPFAM" id="SSF103473">
    <property type="entry name" value="MFS general substrate transporter"/>
    <property type="match status" value="1"/>
</dbReference>
<protein>
    <recommendedName>
        <fullName evidence="9">Major facilitator superfamily (MFS) profile domain-containing protein</fullName>
    </recommendedName>
</protein>
<feature type="transmembrane region" description="Helical" evidence="8">
    <location>
        <begin position="124"/>
        <end position="144"/>
    </location>
</feature>
<dbReference type="Proteomes" id="UP001152592">
    <property type="component" value="Unassembled WGS sequence"/>
</dbReference>
<evidence type="ECO:0000259" key="9">
    <source>
        <dbReference type="PROSITE" id="PS50850"/>
    </source>
</evidence>
<dbReference type="PANTHER" id="PTHR48022:SF2">
    <property type="entry name" value="PLASTIDIC GLUCOSE TRANSPORTER 4"/>
    <property type="match status" value="1"/>
</dbReference>
<feature type="transmembrane region" description="Helical" evidence="8">
    <location>
        <begin position="499"/>
        <end position="517"/>
    </location>
</feature>
<keyword evidence="4 8" id="KW-0812">Transmembrane</keyword>
<dbReference type="InterPro" id="IPR036259">
    <property type="entry name" value="MFS_trans_sf"/>
</dbReference>
<organism evidence="10 11">
    <name type="scientific">Penicillium salamii</name>
    <dbReference type="NCBI Taxonomy" id="1612424"/>
    <lineage>
        <taxon>Eukaryota</taxon>
        <taxon>Fungi</taxon>
        <taxon>Dikarya</taxon>
        <taxon>Ascomycota</taxon>
        <taxon>Pezizomycotina</taxon>
        <taxon>Eurotiomycetes</taxon>
        <taxon>Eurotiomycetidae</taxon>
        <taxon>Eurotiales</taxon>
        <taxon>Aspergillaceae</taxon>
        <taxon>Penicillium</taxon>
    </lineage>
</organism>
<keyword evidence="5 8" id="KW-1133">Transmembrane helix</keyword>
<reference evidence="10" key="1">
    <citation type="submission" date="2021-07" db="EMBL/GenBank/DDBJ databases">
        <authorList>
            <person name="Branca A.L. A."/>
        </authorList>
    </citation>
    <scope>NUCLEOTIDE SEQUENCE</scope>
</reference>
<evidence type="ECO:0000313" key="11">
    <source>
        <dbReference type="Proteomes" id="UP001152592"/>
    </source>
</evidence>
<name>A0A9W4JHU9_9EURO</name>
<keyword evidence="3 7" id="KW-0813">Transport</keyword>
<accession>A0A9W4JHU9</accession>
<dbReference type="InterPro" id="IPR005828">
    <property type="entry name" value="MFS_sugar_transport-like"/>
</dbReference>
<dbReference type="OrthoDB" id="2123952at2759"/>
<evidence type="ECO:0000256" key="7">
    <source>
        <dbReference type="RuleBase" id="RU003346"/>
    </source>
</evidence>
<feature type="transmembrane region" description="Helical" evidence="8">
    <location>
        <begin position="209"/>
        <end position="233"/>
    </location>
</feature>
<sequence>MNYGTLRPVRKLCIPNNEKKQGCRPCSDPFPDISRQSTPFPLRCQGKASNCRVSNSPEPTMLSPPEKATWRMIVLAIWVSFAVFIASFDQGYAGIVLIMPSFQTSFGTCRPDSPCTLTTLQQSLISITVLFQALGSATTGLLGYKLGRKTTIQIACVLCAIGAAGMLGTSGSFLHYMVCKCISGVGIGQLLASSMVYGSECVVASKRGLLLGIFNVGLALGNVLAAAVCAGSSTLSPDNDWQWKTPIVCQIPLALILGFGTMMFPESPRWLLLRKKKEEARYSFAAFRSLNPGSVEVTAQLDDVQRHLDLEQSLSATASWTEIYRGRDLRRTAISAMILVGLSLTGIQFISQYAALFLSGVGIKNPYLITVIVGLCIFAGSLIGPHALEYGGRRFSLLLGYTLMAACMIILASVSTGLGPGNPVAKNVVVVFLCLWSFVFGGFIGSGAWLSSAEMHSVRLRTYGQANTTCLYEIGSFGAAFWTPYMLHPDYGDMGANVGYFYFGVTIVVLILSYLFVPETARLTLEQIDDLFLRGEKAWKTSLKENKAIAQGEGPMVER</sequence>
<feature type="domain" description="Major facilitator superfamily (MFS) profile" evidence="9">
    <location>
        <begin position="75"/>
        <end position="521"/>
    </location>
</feature>
<proteinExistence type="inferred from homology"/>
<keyword evidence="6 8" id="KW-0472">Membrane</keyword>
<dbReference type="GO" id="GO:0016020">
    <property type="term" value="C:membrane"/>
    <property type="evidence" value="ECO:0007669"/>
    <property type="project" value="UniProtKB-SubCell"/>
</dbReference>
<evidence type="ECO:0000256" key="6">
    <source>
        <dbReference type="ARBA" id="ARBA00023136"/>
    </source>
</evidence>
<evidence type="ECO:0000256" key="1">
    <source>
        <dbReference type="ARBA" id="ARBA00004141"/>
    </source>
</evidence>